<dbReference type="GO" id="GO:0004521">
    <property type="term" value="F:RNA endonuclease activity"/>
    <property type="evidence" value="ECO:0007669"/>
    <property type="project" value="InterPro"/>
</dbReference>
<protein>
    <submittedName>
        <fullName evidence="1">Uncharacterized protein</fullName>
    </submittedName>
</protein>
<evidence type="ECO:0000313" key="1">
    <source>
        <dbReference type="EMBL" id="VYU60493.1"/>
    </source>
</evidence>
<dbReference type="InterPro" id="IPR022597">
    <property type="entry name" value="GhoS"/>
</dbReference>
<proteinExistence type="predicted"/>
<dbReference type="AlphaFoldDB" id="A0A6N3G937"/>
<organism evidence="1">
    <name type="scientific">Phytobacter massiliensis</name>
    <dbReference type="NCBI Taxonomy" id="1485952"/>
    <lineage>
        <taxon>Bacteria</taxon>
        <taxon>Pseudomonadati</taxon>
        <taxon>Pseudomonadota</taxon>
        <taxon>Gammaproteobacteria</taxon>
        <taxon>Enterobacterales</taxon>
        <taxon>Enterobacteriaceae</taxon>
        <taxon>Phytobacter</taxon>
    </lineage>
</organism>
<dbReference type="OrthoDB" id="6490595at2"/>
<dbReference type="Pfam" id="PF11080">
    <property type="entry name" value="GhoS"/>
    <property type="match status" value="1"/>
</dbReference>
<gene>
    <name evidence="1" type="ORF">EMLFYP7_03047</name>
</gene>
<dbReference type="InterPro" id="IPR038241">
    <property type="entry name" value="GhoS_sf"/>
</dbReference>
<dbReference type="EMBL" id="CACRTZ010000033">
    <property type="protein sequence ID" value="VYU60493.1"/>
    <property type="molecule type" value="Genomic_DNA"/>
</dbReference>
<reference evidence="1" key="1">
    <citation type="submission" date="2019-11" db="EMBL/GenBank/DDBJ databases">
        <authorList>
            <person name="Feng L."/>
        </authorList>
    </citation>
    <scope>NUCLEOTIDE SEQUENCE</scope>
    <source>
        <strain evidence="1">EMassiliensisLFYP7</strain>
    </source>
</reference>
<dbReference type="RefSeq" id="WP_044177324.1">
    <property type="nucleotide sequence ID" value="NZ_CABKSF010000001.1"/>
</dbReference>
<accession>A0A6N3G937</accession>
<dbReference type="Gene3D" id="3.30.70.2360">
    <property type="match status" value="1"/>
</dbReference>
<sequence length="96" mass="10559">MSSDGITRYVITVKFHEESLAEINELNNQFTLAGFLLTLTDEEGKVHDLGTNTFGFISALSAEEVRSLAEGLAESAVGGPVDVQVAEWDVWRKEEQ</sequence>
<name>A0A6N3G937_9ENTR</name>